<dbReference type="EMBL" id="MU858105">
    <property type="protein sequence ID" value="KAK4213670.1"/>
    <property type="molecule type" value="Genomic_DNA"/>
</dbReference>
<evidence type="ECO:0000256" key="1">
    <source>
        <dbReference type="ARBA" id="ARBA00023242"/>
    </source>
</evidence>
<evidence type="ECO:0000313" key="4">
    <source>
        <dbReference type="Proteomes" id="UP001301769"/>
    </source>
</evidence>
<dbReference type="AlphaFoldDB" id="A0AAN7BA71"/>
<dbReference type="InterPro" id="IPR021858">
    <property type="entry name" value="Fun_TF"/>
</dbReference>
<evidence type="ECO:0000313" key="3">
    <source>
        <dbReference type="EMBL" id="KAK4213670.1"/>
    </source>
</evidence>
<feature type="compositionally biased region" description="Basic and acidic residues" evidence="2">
    <location>
        <begin position="460"/>
        <end position="471"/>
    </location>
</feature>
<feature type="region of interest" description="Disordered" evidence="2">
    <location>
        <begin position="1"/>
        <end position="110"/>
    </location>
</feature>
<dbReference type="PANTHER" id="PTHR37540">
    <property type="entry name" value="TRANSCRIPTION FACTOR (ACR-2), PUTATIVE-RELATED-RELATED"/>
    <property type="match status" value="1"/>
</dbReference>
<dbReference type="Proteomes" id="UP001301769">
    <property type="component" value="Unassembled WGS sequence"/>
</dbReference>
<feature type="compositionally biased region" description="Basic and acidic residues" evidence="2">
    <location>
        <begin position="60"/>
        <end position="72"/>
    </location>
</feature>
<feature type="compositionally biased region" description="Low complexity" evidence="2">
    <location>
        <begin position="512"/>
        <end position="528"/>
    </location>
</feature>
<dbReference type="Pfam" id="PF11951">
    <property type="entry name" value="Fungal_trans_2"/>
    <property type="match status" value="1"/>
</dbReference>
<sequence length="744" mass="79889">MDRIDTTSSAPTASQPANTASETRQGIRSGVGKGGSISGNKAGGLEVSGGSGTGASISFEDYRKLSGTDFIHRSRKPGKKKGTAPPRPYQRKVPIPRASSPKHRPQSKRNVIVARWSGVNLTTEYPIYQPDLDNDLSVWETIEDSPEATPDQTNPSEKSPSHKALSFSSPQRQNVWRFAGPVDGMALAPLPIPATTQNAMLVHTFSKLLYHFKGSFDGDPDADNPFITDYVPWCIQSPLLAQTSLYISARSLTENQHVDRTYAMRLKGTAIHTLNTHLQSANWASDEALAGVVQFVSIEWFFGEPEVVLAHLRGLREMVRLRGGFTPVGVGGLVTKVALVDDAVIAMSLESNPILQQGPGFDFGHREHPRAQFKHGFSSPFLPGSFVFSSRARELGIHPATAAILDDVQFLVNTVLELGERPSNQDLTKLGSTATWIYDRISRLPKDLAEVSTKTAAQSREIKTTEPLVEHIEEDSDSSASFSIKPHSLLPQYPEFTSSPAPSSTTGLNDDSPTGTYPSTTTATPTSSLRNFPSTSKSQSSPEETSRVSSSTECDLKDPATPTACSSDSTSPAPESQPGKPESDPLYTAVRLAAPLYAGAISTRQPFSKICEPADALHILAATWRIPLSRWRGVIGPLLFTLISIIATVANAASAATAAAASPAGDGVEDEEAKEAAGTNRALVPHAGFVKSILQIGFMQIALEDWEVCRETMARCLRLLEWLRGPIVNSKGPVGAADKGKTGG</sequence>
<name>A0AAN7BA71_9PEZI</name>
<organism evidence="3 4">
    <name type="scientific">Rhypophila decipiens</name>
    <dbReference type="NCBI Taxonomy" id="261697"/>
    <lineage>
        <taxon>Eukaryota</taxon>
        <taxon>Fungi</taxon>
        <taxon>Dikarya</taxon>
        <taxon>Ascomycota</taxon>
        <taxon>Pezizomycotina</taxon>
        <taxon>Sordariomycetes</taxon>
        <taxon>Sordariomycetidae</taxon>
        <taxon>Sordariales</taxon>
        <taxon>Naviculisporaceae</taxon>
        <taxon>Rhypophila</taxon>
    </lineage>
</organism>
<dbReference type="PANTHER" id="PTHR37540:SF9">
    <property type="entry name" value="ZN(2)-C6 FUNGAL-TYPE DOMAIN-CONTAINING PROTEIN"/>
    <property type="match status" value="1"/>
</dbReference>
<reference evidence="3" key="2">
    <citation type="submission" date="2023-05" db="EMBL/GenBank/DDBJ databases">
        <authorList>
            <consortium name="Lawrence Berkeley National Laboratory"/>
            <person name="Steindorff A."/>
            <person name="Hensen N."/>
            <person name="Bonometti L."/>
            <person name="Westerberg I."/>
            <person name="Brannstrom I.O."/>
            <person name="Guillou S."/>
            <person name="Cros-Aarteil S."/>
            <person name="Calhoun S."/>
            <person name="Haridas S."/>
            <person name="Kuo A."/>
            <person name="Mondo S."/>
            <person name="Pangilinan J."/>
            <person name="Riley R."/>
            <person name="Labutti K."/>
            <person name="Andreopoulos B."/>
            <person name="Lipzen A."/>
            <person name="Chen C."/>
            <person name="Yanf M."/>
            <person name="Daum C."/>
            <person name="Ng V."/>
            <person name="Clum A."/>
            <person name="Ohm R."/>
            <person name="Martin F."/>
            <person name="Silar P."/>
            <person name="Natvig D."/>
            <person name="Lalanne C."/>
            <person name="Gautier V."/>
            <person name="Ament-Velasquez S.L."/>
            <person name="Kruys A."/>
            <person name="Hutchinson M.I."/>
            <person name="Powell A.J."/>
            <person name="Barry K."/>
            <person name="Miller A.N."/>
            <person name="Grigoriev I.V."/>
            <person name="Debuchy R."/>
            <person name="Gladieux P."/>
            <person name="Thoren M.H."/>
            <person name="Johannesson H."/>
        </authorList>
    </citation>
    <scope>NUCLEOTIDE SEQUENCE</scope>
    <source>
        <strain evidence="3">PSN293</strain>
    </source>
</reference>
<feature type="region of interest" description="Disordered" evidence="2">
    <location>
        <begin position="145"/>
        <end position="170"/>
    </location>
</feature>
<feature type="region of interest" description="Disordered" evidence="2">
    <location>
        <begin position="459"/>
        <end position="585"/>
    </location>
</feature>
<feature type="compositionally biased region" description="Polar residues" evidence="2">
    <location>
        <begin position="495"/>
        <end position="511"/>
    </location>
</feature>
<comment type="caution">
    <text evidence="3">The sequence shown here is derived from an EMBL/GenBank/DDBJ whole genome shotgun (WGS) entry which is preliminary data.</text>
</comment>
<feature type="compositionally biased region" description="Low complexity" evidence="2">
    <location>
        <begin position="538"/>
        <end position="553"/>
    </location>
</feature>
<protein>
    <recommendedName>
        <fullName evidence="5">Tachykinin family protein</fullName>
    </recommendedName>
</protein>
<keyword evidence="4" id="KW-1185">Reference proteome</keyword>
<feature type="compositionally biased region" description="Basic residues" evidence="2">
    <location>
        <begin position="73"/>
        <end position="82"/>
    </location>
</feature>
<evidence type="ECO:0008006" key="5">
    <source>
        <dbReference type="Google" id="ProtNLM"/>
    </source>
</evidence>
<keyword evidence="1" id="KW-0539">Nucleus</keyword>
<feature type="compositionally biased region" description="Polar residues" evidence="2">
    <location>
        <begin position="563"/>
        <end position="574"/>
    </location>
</feature>
<feature type="compositionally biased region" description="Polar residues" evidence="2">
    <location>
        <begin position="1"/>
        <end position="26"/>
    </location>
</feature>
<gene>
    <name evidence="3" type="ORF">QBC37DRAFT_473101</name>
</gene>
<proteinExistence type="predicted"/>
<reference evidence="3" key="1">
    <citation type="journal article" date="2023" name="Mol. Phylogenet. Evol.">
        <title>Genome-scale phylogeny and comparative genomics of the fungal order Sordariales.</title>
        <authorList>
            <person name="Hensen N."/>
            <person name="Bonometti L."/>
            <person name="Westerberg I."/>
            <person name="Brannstrom I.O."/>
            <person name="Guillou S."/>
            <person name="Cros-Aarteil S."/>
            <person name="Calhoun S."/>
            <person name="Haridas S."/>
            <person name="Kuo A."/>
            <person name="Mondo S."/>
            <person name="Pangilinan J."/>
            <person name="Riley R."/>
            <person name="LaButti K."/>
            <person name="Andreopoulos B."/>
            <person name="Lipzen A."/>
            <person name="Chen C."/>
            <person name="Yan M."/>
            <person name="Daum C."/>
            <person name="Ng V."/>
            <person name="Clum A."/>
            <person name="Steindorff A."/>
            <person name="Ohm R.A."/>
            <person name="Martin F."/>
            <person name="Silar P."/>
            <person name="Natvig D.O."/>
            <person name="Lalanne C."/>
            <person name="Gautier V."/>
            <person name="Ament-Velasquez S.L."/>
            <person name="Kruys A."/>
            <person name="Hutchinson M.I."/>
            <person name="Powell A.J."/>
            <person name="Barry K."/>
            <person name="Miller A.N."/>
            <person name="Grigoriev I.V."/>
            <person name="Debuchy R."/>
            <person name="Gladieux P."/>
            <person name="Hiltunen Thoren M."/>
            <person name="Johannesson H."/>
        </authorList>
    </citation>
    <scope>NUCLEOTIDE SEQUENCE</scope>
    <source>
        <strain evidence="3">PSN293</strain>
    </source>
</reference>
<evidence type="ECO:0000256" key="2">
    <source>
        <dbReference type="SAM" id="MobiDB-lite"/>
    </source>
</evidence>
<accession>A0AAN7BA71</accession>